<dbReference type="SUPFAM" id="SSF82171">
    <property type="entry name" value="DPP6 N-terminal domain-like"/>
    <property type="match status" value="1"/>
</dbReference>
<name>A0A7I7JVJ3_9MYCO</name>
<dbReference type="KEGG" id="mdu:MDUV_07470"/>
<comment type="similarity">
    <text evidence="1">Belongs to the TolB family.</text>
</comment>
<dbReference type="OrthoDB" id="262125at2"/>
<accession>A0A7I7JVJ3</accession>
<dbReference type="PANTHER" id="PTHR36842">
    <property type="entry name" value="PROTEIN TOLB HOMOLOG"/>
    <property type="match status" value="1"/>
</dbReference>
<evidence type="ECO:0000313" key="2">
    <source>
        <dbReference type="EMBL" id="BBX15887.1"/>
    </source>
</evidence>
<dbReference type="Gene3D" id="2.120.10.30">
    <property type="entry name" value="TolB, C-terminal domain"/>
    <property type="match status" value="2"/>
</dbReference>
<reference evidence="2 3" key="1">
    <citation type="journal article" date="2019" name="Emerg. Microbes Infect.">
        <title>Comprehensive subspecies identification of 175 nontuberculous mycobacteria species based on 7547 genomic profiles.</title>
        <authorList>
            <person name="Matsumoto Y."/>
            <person name="Kinjo T."/>
            <person name="Motooka D."/>
            <person name="Nabeya D."/>
            <person name="Jung N."/>
            <person name="Uechi K."/>
            <person name="Horii T."/>
            <person name="Iida T."/>
            <person name="Fujita J."/>
            <person name="Nakamura S."/>
        </authorList>
    </citation>
    <scope>NUCLEOTIDE SEQUENCE [LARGE SCALE GENOMIC DNA]</scope>
    <source>
        <strain evidence="2 3">JCM 6396</strain>
    </source>
</reference>
<protein>
    <submittedName>
        <fullName evidence="2">Uncharacterized protein</fullName>
    </submittedName>
</protein>
<evidence type="ECO:0000256" key="1">
    <source>
        <dbReference type="ARBA" id="ARBA00009820"/>
    </source>
</evidence>
<dbReference type="Proteomes" id="UP000467006">
    <property type="component" value="Chromosome"/>
</dbReference>
<dbReference type="Pfam" id="PF07676">
    <property type="entry name" value="PD40"/>
    <property type="match status" value="2"/>
</dbReference>
<proteinExistence type="inferred from homology"/>
<keyword evidence="3" id="KW-1185">Reference proteome</keyword>
<dbReference type="AlphaFoldDB" id="A0A7I7JVJ3"/>
<dbReference type="EMBL" id="AP022563">
    <property type="protein sequence ID" value="BBX15887.1"/>
    <property type="molecule type" value="Genomic_DNA"/>
</dbReference>
<dbReference type="InterPro" id="IPR011659">
    <property type="entry name" value="WD40"/>
</dbReference>
<gene>
    <name evidence="2" type="ORF">MDUV_07470</name>
</gene>
<organism evidence="2 3">
    <name type="scientific">Mycolicibacterium duvalii</name>
    <dbReference type="NCBI Taxonomy" id="39688"/>
    <lineage>
        <taxon>Bacteria</taxon>
        <taxon>Bacillati</taxon>
        <taxon>Actinomycetota</taxon>
        <taxon>Actinomycetes</taxon>
        <taxon>Mycobacteriales</taxon>
        <taxon>Mycobacteriaceae</taxon>
        <taxon>Mycolicibacterium</taxon>
    </lineage>
</organism>
<sequence>MHNTFGWITALLAVCTVAACTSTPSPSPDATTTSAPGVANNLPVLFYTKAGALYASDPAGAPGRKLTDGPADTEPAPSPDLTRVAYIRKPDASSYGGELWVVNLSAEHGSAGDPRRLIEPAALPSLFGDSEFGDGPGRILQPRWSPTGKQIAFLQAGEGGGFLFVADVDSGRILSPEPRVFAAEYSWAPDGRHIAWTGGRSDVSPIDVNVLDVTDTTTTAVVTGTHASSVTYGEDGQRILFANGDASGALFAEIPFLVRDGGVYSVATPEGSPAGPPTMPGLLVTGQAAFGDVAALQSGAIAYTETSADGASKTLKVLDTPSAPPRTVLADVAADAPGPVWGPDDSLAYLDTQRRLIVTNVDRRAARQVDTGVDAFAWPPPNPQGPR</sequence>
<dbReference type="RefSeq" id="WP_098003539.1">
    <property type="nucleotide sequence ID" value="NZ_AP022563.1"/>
</dbReference>
<evidence type="ECO:0000313" key="3">
    <source>
        <dbReference type="Proteomes" id="UP000467006"/>
    </source>
</evidence>
<dbReference type="PANTHER" id="PTHR36842:SF1">
    <property type="entry name" value="PROTEIN TOLB"/>
    <property type="match status" value="1"/>
</dbReference>
<dbReference type="InterPro" id="IPR011042">
    <property type="entry name" value="6-blade_b-propeller_TolB-like"/>
</dbReference>